<feature type="signal peptide" evidence="1">
    <location>
        <begin position="1"/>
        <end position="21"/>
    </location>
</feature>
<proteinExistence type="predicted"/>
<keyword evidence="3" id="KW-1185">Reference proteome</keyword>
<feature type="chain" id="PRO_5041343681" evidence="1">
    <location>
        <begin position="22"/>
        <end position="447"/>
    </location>
</feature>
<dbReference type="EMBL" id="JAPUFD010000002">
    <property type="protein sequence ID" value="MDI1485862.1"/>
    <property type="molecule type" value="Genomic_DNA"/>
</dbReference>
<gene>
    <name evidence="2" type="ORF">OHK93_004051</name>
</gene>
<protein>
    <submittedName>
        <fullName evidence="2">Uncharacterized protein</fullName>
    </submittedName>
</protein>
<comment type="caution">
    <text evidence="2">The sequence shown here is derived from an EMBL/GenBank/DDBJ whole genome shotgun (WGS) entry which is preliminary data.</text>
</comment>
<organism evidence="2 3">
    <name type="scientific">Ramalina farinacea</name>
    <dbReference type="NCBI Taxonomy" id="258253"/>
    <lineage>
        <taxon>Eukaryota</taxon>
        <taxon>Fungi</taxon>
        <taxon>Dikarya</taxon>
        <taxon>Ascomycota</taxon>
        <taxon>Pezizomycotina</taxon>
        <taxon>Lecanoromycetes</taxon>
        <taxon>OSLEUM clade</taxon>
        <taxon>Lecanoromycetidae</taxon>
        <taxon>Lecanorales</taxon>
        <taxon>Lecanorineae</taxon>
        <taxon>Ramalinaceae</taxon>
        <taxon>Ramalina</taxon>
    </lineage>
</organism>
<reference evidence="2" key="1">
    <citation type="journal article" date="2023" name="Genome Biol. Evol.">
        <title>First Whole Genome Sequence and Flow Cytometry Genome Size Data for the Lichen-Forming Fungus Ramalina farinacea (Ascomycota).</title>
        <authorList>
            <person name="Llewellyn T."/>
            <person name="Mian S."/>
            <person name="Hill R."/>
            <person name="Leitch I.J."/>
            <person name="Gaya E."/>
        </authorList>
    </citation>
    <scope>NUCLEOTIDE SEQUENCE</scope>
    <source>
        <strain evidence="2">LIQ254RAFAR</strain>
    </source>
</reference>
<name>A0AA43QG14_9LECA</name>
<sequence length="447" mass="47341">MRHQILVSQLAIGALTTLGLSAQVPLDDNFDDLTVIPEAGLLNPVGNYHGKNFTSFFVAHPGIPGVITLNGVAPESPPNQAIAGNIPNIPSAITVAQGTKSFALNSFYYGCASEVDLSVIDLAIACNITVTGYGSTAEGAEPIVSQEFVFKPVELVEVQQAPVFGQFGPEFTNLAKATFVQSPGPPVVAMLLDEILVNATQLGVDSRFSIDPEVGPDSIDRISAYMNTIGLLVFLATEDFGGELIIQTTSLPTWSDVRVFAIYYISEYSFTDGDIFLQWEGQRVGLVGFHLTLPESLQAAGSNSLNSTEIVGLEAECTSDIVYKPNGQDLSDTGIYVSLASALANLAEGDAVDHMFEFARYIPEVQTRIGVKPEPRPAPPDMSIANGIAAVWSTANFITEQQRYAEYSTSISAGSVLLGVITVDKESTPPVVQGSNGVAAPEGVATT</sequence>
<accession>A0AA43QG14</accession>
<evidence type="ECO:0000313" key="2">
    <source>
        <dbReference type="EMBL" id="MDI1485862.1"/>
    </source>
</evidence>
<keyword evidence="1" id="KW-0732">Signal</keyword>
<dbReference type="Proteomes" id="UP001161017">
    <property type="component" value="Unassembled WGS sequence"/>
</dbReference>
<evidence type="ECO:0000313" key="3">
    <source>
        <dbReference type="Proteomes" id="UP001161017"/>
    </source>
</evidence>
<dbReference type="AlphaFoldDB" id="A0AA43QG14"/>
<evidence type="ECO:0000256" key="1">
    <source>
        <dbReference type="SAM" id="SignalP"/>
    </source>
</evidence>